<sequence length="165" mass="18977">MNFLGSLVRKEEPLEDERKAIESGDELVGRMRFLGFSDKVLASGGMRVARFSRKHIWISKCNFFGNMEDIKKIIVPVLRRYGVRRAAVFGSFARGEAREDSDLDIIVEFEEGRSLLDLAGLKVELEDVLGRRVDIVTYGSLHPLLRERVLKEEKRILWGKTRKQP</sequence>
<evidence type="ECO:0000256" key="9">
    <source>
        <dbReference type="ARBA" id="ARBA00034531"/>
    </source>
</evidence>
<evidence type="ECO:0000259" key="13">
    <source>
        <dbReference type="Pfam" id="PF01909"/>
    </source>
</evidence>
<dbReference type="GO" id="GO:0070733">
    <property type="term" value="F:AMPylase activity"/>
    <property type="evidence" value="ECO:0007669"/>
    <property type="project" value="UniProtKB-EC"/>
</dbReference>
<dbReference type="PANTHER" id="PTHR33571">
    <property type="entry name" value="SSL8005 PROTEIN"/>
    <property type="match status" value="1"/>
</dbReference>
<keyword evidence="6" id="KW-0547">Nucleotide-binding</keyword>
<evidence type="ECO:0000256" key="7">
    <source>
        <dbReference type="ARBA" id="ARBA00022840"/>
    </source>
</evidence>
<dbReference type="Proteomes" id="UP000015543">
    <property type="component" value="Chromosome"/>
</dbReference>
<evidence type="ECO:0000256" key="11">
    <source>
        <dbReference type="ARBA" id="ARBA00047518"/>
    </source>
</evidence>
<gene>
    <name evidence="14" type="ORF">N186_08145</name>
</gene>
<dbReference type="CDD" id="cd05403">
    <property type="entry name" value="NT_KNTase_like"/>
    <property type="match status" value="1"/>
</dbReference>
<dbReference type="AlphaFoldDB" id="S6A601"/>
<dbReference type="InterPro" id="IPR043519">
    <property type="entry name" value="NT_sf"/>
</dbReference>
<reference evidence="14 15" key="1">
    <citation type="journal article" date="2013" name="Genome Announc.">
        <title>Complete Genomic Sequence of 'Thermofilum adornatus' Strain 1910bT, a Hyperthermophilic Anaerobic Organotrophic Crenarchaeon.</title>
        <authorList>
            <person name="Dominova I.N."/>
            <person name="Kublanov I.V."/>
            <person name="Podosokorskaya O.A."/>
            <person name="Derbikova K.S."/>
            <person name="Patrushev M.V."/>
            <person name="Toshchakov S.V."/>
        </authorList>
    </citation>
    <scope>NUCLEOTIDE SEQUENCE [LARGE SCALE GENOMIC DNA]</scope>
    <source>
        <strain evidence="15">1910b</strain>
    </source>
</reference>
<evidence type="ECO:0000256" key="10">
    <source>
        <dbReference type="ARBA" id="ARBA00038276"/>
    </source>
</evidence>
<comment type="catalytic activity">
    <reaction evidence="12">
        <text>L-tyrosyl-[protein] + ATP = O-(5'-adenylyl)-L-tyrosyl-[protein] + diphosphate</text>
        <dbReference type="Rhea" id="RHEA:54288"/>
        <dbReference type="Rhea" id="RHEA-COMP:10136"/>
        <dbReference type="Rhea" id="RHEA-COMP:13846"/>
        <dbReference type="ChEBI" id="CHEBI:30616"/>
        <dbReference type="ChEBI" id="CHEBI:33019"/>
        <dbReference type="ChEBI" id="CHEBI:46858"/>
        <dbReference type="ChEBI" id="CHEBI:83624"/>
        <dbReference type="EC" id="2.7.7.108"/>
    </reaction>
</comment>
<evidence type="ECO:0000256" key="6">
    <source>
        <dbReference type="ARBA" id="ARBA00022741"/>
    </source>
</evidence>
<evidence type="ECO:0000256" key="8">
    <source>
        <dbReference type="ARBA" id="ARBA00022842"/>
    </source>
</evidence>
<feature type="domain" description="Polymerase nucleotidyl transferase" evidence="13">
    <location>
        <begin position="71"/>
        <end position="154"/>
    </location>
</feature>
<dbReference type="eggNOG" id="arCOG01206">
    <property type="taxonomic scope" value="Archaea"/>
</dbReference>
<dbReference type="PATRIC" id="fig|1365176.7.peg.1609"/>
<dbReference type="Pfam" id="PF01909">
    <property type="entry name" value="NTP_transf_2"/>
    <property type="match status" value="1"/>
</dbReference>
<dbReference type="RefSeq" id="WP_020963274.1">
    <property type="nucleotide sequence ID" value="NC_022093.1"/>
</dbReference>
<dbReference type="InterPro" id="IPR052038">
    <property type="entry name" value="Type-VII_TA_antitoxin"/>
</dbReference>
<accession>S6A601</accession>
<organism evidence="14 15">
    <name type="scientific">Thermofilum adornatum</name>
    <dbReference type="NCBI Taxonomy" id="1365176"/>
    <lineage>
        <taxon>Archaea</taxon>
        <taxon>Thermoproteota</taxon>
        <taxon>Thermoprotei</taxon>
        <taxon>Thermofilales</taxon>
        <taxon>Thermofilaceae</taxon>
        <taxon>Thermofilum</taxon>
    </lineage>
</organism>
<protein>
    <recommendedName>
        <fullName evidence="9">protein adenylyltransferase</fullName>
        <ecNumber evidence="9">2.7.7.108</ecNumber>
    </recommendedName>
</protein>
<keyword evidence="8" id="KW-0460">Magnesium</keyword>
<dbReference type="EMBL" id="CP006646">
    <property type="protein sequence ID" value="AGT35967.1"/>
    <property type="molecule type" value="Genomic_DNA"/>
</dbReference>
<dbReference type="Gene3D" id="3.30.460.10">
    <property type="entry name" value="Beta Polymerase, domain 2"/>
    <property type="match status" value="1"/>
</dbReference>
<name>S6A601_9CREN</name>
<dbReference type="EC" id="2.7.7.108" evidence="9"/>
<evidence type="ECO:0000256" key="4">
    <source>
        <dbReference type="ARBA" id="ARBA00022695"/>
    </source>
</evidence>
<comment type="catalytic activity">
    <reaction evidence="11">
        <text>O-(5'-adenylyl)-L-tyrosyl-[protein] + ATP = O-[5'-(adenylyl-(5'-&gt;3')-adenylyl)]-L-tyrosyl-[protein] + diphosphate</text>
        <dbReference type="Rhea" id="RHEA:66528"/>
        <dbReference type="Rhea" id="RHEA-COMP:13846"/>
        <dbReference type="Rhea" id="RHEA-COMP:17046"/>
        <dbReference type="ChEBI" id="CHEBI:30616"/>
        <dbReference type="ChEBI" id="CHEBI:33019"/>
        <dbReference type="ChEBI" id="CHEBI:83624"/>
        <dbReference type="ChEBI" id="CHEBI:167160"/>
    </reaction>
</comment>
<dbReference type="PANTHER" id="PTHR33571:SF14">
    <property type="entry name" value="PROTEIN ADENYLYLTRANSFERASE MJ0435-RELATED"/>
    <property type="match status" value="1"/>
</dbReference>
<evidence type="ECO:0000256" key="2">
    <source>
        <dbReference type="ARBA" id="ARBA00022649"/>
    </source>
</evidence>
<evidence type="ECO:0000256" key="12">
    <source>
        <dbReference type="ARBA" id="ARBA00048696"/>
    </source>
</evidence>
<keyword evidence="15" id="KW-1185">Reference proteome</keyword>
<keyword evidence="7" id="KW-0067">ATP-binding</keyword>
<dbReference type="GeneID" id="70968866"/>
<proteinExistence type="inferred from homology"/>
<evidence type="ECO:0000256" key="3">
    <source>
        <dbReference type="ARBA" id="ARBA00022679"/>
    </source>
</evidence>
<evidence type="ECO:0000256" key="1">
    <source>
        <dbReference type="ARBA" id="ARBA00001946"/>
    </source>
</evidence>
<keyword evidence="3" id="KW-0808">Transferase</keyword>
<comment type="cofactor">
    <cofactor evidence="1">
        <name>Mg(2+)</name>
        <dbReference type="ChEBI" id="CHEBI:18420"/>
    </cofactor>
</comment>
<keyword evidence="4" id="KW-0548">Nucleotidyltransferase</keyword>
<comment type="similarity">
    <text evidence="10">Belongs to the MntA antitoxin family.</text>
</comment>
<dbReference type="SUPFAM" id="SSF81301">
    <property type="entry name" value="Nucleotidyltransferase"/>
    <property type="match status" value="1"/>
</dbReference>
<evidence type="ECO:0000313" key="15">
    <source>
        <dbReference type="Proteomes" id="UP000015543"/>
    </source>
</evidence>
<dbReference type="HOGENOM" id="CLU_1607247_0_0_2"/>
<dbReference type="GO" id="GO:0046872">
    <property type="term" value="F:metal ion binding"/>
    <property type="evidence" value="ECO:0007669"/>
    <property type="project" value="UniProtKB-KW"/>
</dbReference>
<evidence type="ECO:0000313" key="14">
    <source>
        <dbReference type="EMBL" id="AGT35967.1"/>
    </source>
</evidence>
<dbReference type="InterPro" id="IPR002934">
    <property type="entry name" value="Polymerase_NTP_transf_dom"/>
</dbReference>
<evidence type="ECO:0000256" key="5">
    <source>
        <dbReference type="ARBA" id="ARBA00022723"/>
    </source>
</evidence>
<dbReference type="GO" id="GO:0005524">
    <property type="term" value="F:ATP binding"/>
    <property type="evidence" value="ECO:0007669"/>
    <property type="project" value="UniProtKB-KW"/>
</dbReference>
<keyword evidence="2" id="KW-1277">Toxin-antitoxin system</keyword>
<keyword evidence="5" id="KW-0479">Metal-binding</keyword>
<dbReference type="KEGG" id="thb:N186_08145"/>